<sequence>MDFPALVAALLSSDTATRTRAEASYEALKADQPQLLVVHLVQLLRAAAAPETRAFASVLLRPLLEVKTGVYAQLDAPTRTLLKTQLLKTVATEPVAHIRRKLGHLIAELAAVADKYEHTWPELLPAVSVLTTNGDAQLRVTAMDVLAKLAEYVGDLLAPHRTSFRTLFATTLNDSNGDVQIASVKAASAFLLTLDDTQELMAFAGLVPHMLRIMEALVQAGDQVALREVLSVLVQLTEVHPKFFRDALNDVARAMIVVCSSQELESETRELALEFLISLCENAGGMVRKSQFIVTNVVPLVIQLMCEVDEDETWAQSFDDPETFAEAHDDDNAISDAGAAAIDRLSTALGGNAVLPVAIPVIKAFVGDADWRKRRAGLYAICLLGEGAKTLMTRELDNVVAMVLPYLNDQHARVQYAALHSIGQLAEDFGEVEKGKNFQARFHAVIMPALTALVQGEQLVLRTRALAASVIINFCNTNVCKTKYVVPYSQALLEALFNMMRSCPRQVQEQAITAVASVAKVIGDEFLRFYDIFIPLAKEVLTNAHGKKYALLRGKSMESIALIGQAVGKERFVNDAKEIMEILVRVQSSEELEGPEVQYVAQSCARIGSILKEDFVPYLPYVIPPLIRQAQTQPDIQLFDVADDHEDEDGVTVDGKDTMTLDIRGVGKKRLEINTSALEEKTNACNMLYQSALDLEGLFYPYVAEVAQVMIPLLDFEYVADIRIVSSLTMAKLLKCAVNGTLHFGHGAMAPTFPQQLFEQFFDPMLNSLQTEDELECLSAFAEAMSAVFEACKESQDMGFQVGVPLDHVSRVVEVLKTVASNSAQRLMVQHEANQQDEDYDAEAALQQSENDELEEGVFRSMVDSIGWMVKLHKDAFFPVFKTHLLSFVTPLLEQQTVPMVRGQAICMIDDIIEHCGDSAQELLPLFLNHLVQGLEDPSPSVVQAAAYGIGVSAEKCGAAFDPFCQNALEKMVHLINASTDTDDDEVRAARDNAISAVAKICLAREGAVDAANMWPTWLSWLPLRTDVLEAQDVHARLVSLVNSGNRHVLGADYANLAQILKVFASALAFDLMAAEDAADDEEVVTISETTKAQLRELLAKLQSQLPGPVVQNAWAKLSGDEQLALSQL</sequence>
<dbReference type="InterPro" id="IPR040122">
    <property type="entry name" value="Importin_beta"/>
</dbReference>
<keyword evidence="3" id="KW-0813">Transport</keyword>
<dbReference type="GO" id="GO:0006606">
    <property type="term" value="P:protein import into nucleus"/>
    <property type="evidence" value="ECO:0007669"/>
    <property type="project" value="InterPro"/>
</dbReference>
<dbReference type="Pfam" id="PF02985">
    <property type="entry name" value="HEAT"/>
    <property type="match status" value="1"/>
</dbReference>
<dbReference type="InterPro" id="IPR001494">
    <property type="entry name" value="Importin-beta_N"/>
</dbReference>
<dbReference type="Pfam" id="PF18829">
    <property type="entry name" value="Importin_rep_6"/>
    <property type="match status" value="1"/>
</dbReference>
<evidence type="ECO:0000256" key="4">
    <source>
        <dbReference type="ARBA" id="ARBA00022490"/>
    </source>
</evidence>
<comment type="subcellular location">
    <subcellularLocation>
        <location evidence="2">Cytoplasm</location>
    </subcellularLocation>
    <subcellularLocation>
        <location evidence="1">Nucleus</location>
    </subcellularLocation>
</comment>
<dbReference type="InterPro" id="IPR016024">
    <property type="entry name" value="ARM-type_fold"/>
</dbReference>
<evidence type="ECO:0000256" key="3">
    <source>
        <dbReference type="ARBA" id="ARBA00022448"/>
    </source>
</evidence>
<proteinExistence type="predicted"/>
<feature type="repeat" description="HEAT" evidence="9">
    <location>
        <begin position="123"/>
        <end position="161"/>
    </location>
</feature>
<dbReference type="InterPro" id="IPR021133">
    <property type="entry name" value="HEAT_type_2"/>
</dbReference>
<evidence type="ECO:0000256" key="5">
    <source>
        <dbReference type="ARBA" id="ARBA00022737"/>
    </source>
</evidence>
<dbReference type="InterPro" id="IPR000357">
    <property type="entry name" value="HEAT"/>
</dbReference>
<keyword evidence="4" id="KW-0963">Cytoplasm</keyword>
<keyword evidence="8" id="KW-0539">Nucleus</keyword>
<feature type="domain" description="Importin N-terminal" evidence="10">
    <location>
        <begin position="21"/>
        <end position="92"/>
    </location>
</feature>
<keyword evidence="6" id="KW-0653">Protein transport</keyword>
<reference evidence="11" key="1">
    <citation type="submission" date="2022-12" db="EMBL/GenBank/DDBJ databases">
        <authorList>
            <person name="Webb A."/>
        </authorList>
    </citation>
    <scope>NUCLEOTIDE SEQUENCE</scope>
    <source>
        <strain evidence="11">Hp1</strain>
    </source>
</reference>
<dbReference type="PROSITE" id="PS50077">
    <property type="entry name" value="HEAT_REPEAT"/>
    <property type="match status" value="1"/>
</dbReference>
<accession>A0AAV0TA40</accession>
<dbReference type="SUPFAM" id="SSF48371">
    <property type="entry name" value="ARM repeat"/>
    <property type="match status" value="2"/>
</dbReference>
<evidence type="ECO:0000256" key="2">
    <source>
        <dbReference type="ARBA" id="ARBA00004496"/>
    </source>
</evidence>
<dbReference type="EMBL" id="CANTFL010000144">
    <property type="protein sequence ID" value="CAI5715574.1"/>
    <property type="molecule type" value="Genomic_DNA"/>
</dbReference>
<dbReference type="InterPro" id="IPR041389">
    <property type="entry name" value="Importin_rep_6"/>
</dbReference>
<dbReference type="InterPro" id="IPR041653">
    <property type="entry name" value="Importin_rep_4"/>
</dbReference>
<organism evidence="11 12">
    <name type="scientific">Hyaloperonospora brassicae</name>
    <name type="common">Brassica downy mildew</name>
    <name type="synonym">Peronospora brassicae</name>
    <dbReference type="NCBI Taxonomy" id="162125"/>
    <lineage>
        <taxon>Eukaryota</taxon>
        <taxon>Sar</taxon>
        <taxon>Stramenopiles</taxon>
        <taxon>Oomycota</taxon>
        <taxon>Peronosporomycetes</taxon>
        <taxon>Peronosporales</taxon>
        <taxon>Peronosporaceae</taxon>
        <taxon>Hyaloperonospora</taxon>
    </lineage>
</organism>
<evidence type="ECO:0000256" key="8">
    <source>
        <dbReference type="ARBA" id="ARBA00023242"/>
    </source>
</evidence>
<dbReference type="Gene3D" id="1.25.10.10">
    <property type="entry name" value="Leucine-rich Repeat Variant"/>
    <property type="match status" value="1"/>
</dbReference>
<dbReference type="AlphaFoldDB" id="A0AAV0TA40"/>
<keyword evidence="5" id="KW-0677">Repeat</keyword>
<evidence type="ECO:0000256" key="6">
    <source>
        <dbReference type="ARBA" id="ARBA00022927"/>
    </source>
</evidence>
<dbReference type="InterPro" id="IPR011989">
    <property type="entry name" value="ARM-like"/>
</dbReference>
<keyword evidence="7" id="KW-0007">Acetylation</keyword>
<dbReference type="PROSITE" id="PS50166">
    <property type="entry name" value="IMPORTIN_B_NT"/>
    <property type="match status" value="1"/>
</dbReference>
<name>A0AAV0TA40_HYABA</name>
<evidence type="ECO:0000256" key="7">
    <source>
        <dbReference type="ARBA" id="ARBA00022990"/>
    </source>
</evidence>
<keyword evidence="12" id="KW-1185">Reference proteome</keyword>
<gene>
    <name evidence="11" type="ORF">HBR001_LOCUS1464</name>
</gene>
<evidence type="ECO:0000313" key="12">
    <source>
        <dbReference type="Proteomes" id="UP001162031"/>
    </source>
</evidence>
<dbReference type="Pfam" id="PF18808">
    <property type="entry name" value="Importin_rep_4"/>
    <property type="match status" value="1"/>
</dbReference>
<dbReference type="Pfam" id="PF25574">
    <property type="entry name" value="TPR_IMB1"/>
    <property type="match status" value="1"/>
</dbReference>
<dbReference type="GO" id="GO:0005737">
    <property type="term" value="C:cytoplasm"/>
    <property type="evidence" value="ECO:0007669"/>
    <property type="project" value="UniProtKB-SubCell"/>
</dbReference>
<dbReference type="GO" id="GO:0031267">
    <property type="term" value="F:small GTPase binding"/>
    <property type="evidence" value="ECO:0007669"/>
    <property type="project" value="InterPro"/>
</dbReference>
<comment type="caution">
    <text evidence="11">The sequence shown here is derived from an EMBL/GenBank/DDBJ whole genome shotgun (WGS) entry which is preliminary data.</text>
</comment>
<evidence type="ECO:0000259" key="10">
    <source>
        <dbReference type="PROSITE" id="PS50166"/>
    </source>
</evidence>
<dbReference type="InterPro" id="IPR057672">
    <property type="entry name" value="TPR_IPO4/5"/>
</dbReference>
<evidence type="ECO:0000256" key="9">
    <source>
        <dbReference type="PROSITE-ProRule" id="PRU00103"/>
    </source>
</evidence>
<dbReference type="GO" id="GO:0005634">
    <property type="term" value="C:nucleus"/>
    <property type="evidence" value="ECO:0007669"/>
    <property type="project" value="UniProtKB-SubCell"/>
</dbReference>
<protein>
    <recommendedName>
        <fullName evidence="10">Importin N-terminal domain-containing protein</fullName>
    </recommendedName>
</protein>
<dbReference type="InterPro" id="IPR058584">
    <property type="entry name" value="IMB1_TNPO1-like_TPR"/>
</dbReference>
<dbReference type="Proteomes" id="UP001162031">
    <property type="component" value="Unassembled WGS sequence"/>
</dbReference>
<dbReference type="PANTHER" id="PTHR10527">
    <property type="entry name" value="IMPORTIN BETA"/>
    <property type="match status" value="1"/>
</dbReference>
<dbReference type="Pfam" id="PF25780">
    <property type="entry name" value="TPR_IPO5"/>
    <property type="match status" value="1"/>
</dbReference>
<evidence type="ECO:0000256" key="1">
    <source>
        <dbReference type="ARBA" id="ARBA00004123"/>
    </source>
</evidence>
<evidence type="ECO:0000313" key="11">
    <source>
        <dbReference type="EMBL" id="CAI5715574.1"/>
    </source>
</evidence>